<feature type="active site" description="For GATase activity" evidence="9">
    <location>
        <position position="2"/>
    </location>
</feature>
<evidence type="ECO:0000259" key="12">
    <source>
        <dbReference type="PROSITE" id="PS51278"/>
    </source>
</evidence>
<dbReference type="SUPFAM" id="SSF52402">
    <property type="entry name" value="Adenine nucleotide alpha hydrolases-like"/>
    <property type="match status" value="1"/>
</dbReference>
<dbReference type="InterPro" id="IPR006426">
    <property type="entry name" value="Asn_synth_AEB"/>
</dbReference>
<dbReference type="Gene3D" id="3.60.20.10">
    <property type="entry name" value="Glutamine Phosphoribosylpyrophosphate, subunit 1, domain 1"/>
    <property type="match status" value="1"/>
</dbReference>
<evidence type="ECO:0000256" key="9">
    <source>
        <dbReference type="PIRSR" id="PIRSR001589-1"/>
    </source>
</evidence>
<dbReference type="InterPro" id="IPR051786">
    <property type="entry name" value="ASN_synthetase/amidase"/>
</dbReference>
<dbReference type="PIRSF" id="PIRSF001589">
    <property type="entry name" value="Asn_synthetase_glu-h"/>
    <property type="match status" value="1"/>
</dbReference>
<keyword evidence="6 9" id="KW-0061">Asparagine biosynthesis</keyword>
<dbReference type="SUPFAM" id="SSF56235">
    <property type="entry name" value="N-terminal nucleophile aminohydrolases (Ntn hydrolases)"/>
    <property type="match status" value="1"/>
</dbReference>
<comment type="caution">
    <text evidence="13">The sequence shown here is derived from an EMBL/GenBank/DDBJ whole genome shotgun (WGS) entry which is preliminary data.</text>
</comment>
<keyword evidence="7 9" id="KW-0315">Glutamine amidotransferase</keyword>
<dbReference type="Gene3D" id="3.40.50.620">
    <property type="entry name" value="HUPs"/>
    <property type="match status" value="1"/>
</dbReference>
<keyword evidence="5 10" id="KW-0067">ATP-binding</keyword>
<dbReference type="GO" id="GO:0004066">
    <property type="term" value="F:asparagine synthase (glutamine-hydrolyzing) activity"/>
    <property type="evidence" value="ECO:0007669"/>
    <property type="project" value="UniProtKB-EC"/>
</dbReference>
<dbReference type="Proteomes" id="UP000668060">
    <property type="component" value="Unassembled WGS sequence"/>
</dbReference>
<keyword evidence="4 10" id="KW-0547">Nucleotide-binding</keyword>
<protein>
    <recommendedName>
        <fullName evidence="3">asparagine synthase (glutamine-hydrolyzing)</fullName>
        <ecNumber evidence="3">6.3.5.4</ecNumber>
    </recommendedName>
</protein>
<dbReference type="InterPro" id="IPR029055">
    <property type="entry name" value="Ntn_hydrolases_N"/>
</dbReference>
<dbReference type="Pfam" id="PF00733">
    <property type="entry name" value="Asn_synthase"/>
    <property type="match status" value="1"/>
</dbReference>
<evidence type="ECO:0000256" key="1">
    <source>
        <dbReference type="ARBA" id="ARBA00005187"/>
    </source>
</evidence>
<comment type="catalytic activity">
    <reaction evidence="8">
        <text>L-aspartate + L-glutamine + ATP + H2O = L-asparagine + L-glutamate + AMP + diphosphate + H(+)</text>
        <dbReference type="Rhea" id="RHEA:12228"/>
        <dbReference type="ChEBI" id="CHEBI:15377"/>
        <dbReference type="ChEBI" id="CHEBI:15378"/>
        <dbReference type="ChEBI" id="CHEBI:29985"/>
        <dbReference type="ChEBI" id="CHEBI:29991"/>
        <dbReference type="ChEBI" id="CHEBI:30616"/>
        <dbReference type="ChEBI" id="CHEBI:33019"/>
        <dbReference type="ChEBI" id="CHEBI:58048"/>
        <dbReference type="ChEBI" id="CHEBI:58359"/>
        <dbReference type="ChEBI" id="CHEBI:456215"/>
        <dbReference type="EC" id="6.3.5.4"/>
    </reaction>
</comment>
<dbReference type="PROSITE" id="PS51278">
    <property type="entry name" value="GATASE_TYPE_2"/>
    <property type="match status" value="1"/>
</dbReference>
<evidence type="ECO:0000256" key="2">
    <source>
        <dbReference type="ARBA" id="ARBA00005752"/>
    </source>
</evidence>
<evidence type="ECO:0000256" key="6">
    <source>
        <dbReference type="ARBA" id="ARBA00022888"/>
    </source>
</evidence>
<dbReference type="EC" id="6.3.5.4" evidence="3"/>
<dbReference type="InterPro" id="IPR014729">
    <property type="entry name" value="Rossmann-like_a/b/a_fold"/>
</dbReference>
<dbReference type="AlphaFoldDB" id="A0A9D9BWD7"/>
<accession>A0A9D9BWD7</accession>
<dbReference type="GO" id="GO:0005524">
    <property type="term" value="F:ATP binding"/>
    <property type="evidence" value="ECO:0007669"/>
    <property type="project" value="UniProtKB-KW"/>
</dbReference>
<dbReference type="GO" id="GO:0006529">
    <property type="term" value="P:asparagine biosynthetic process"/>
    <property type="evidence" value="ECO:0007669"/>
    <property type="project" value="UniProtKB-KW"/>
</dbReference>
<dbReference type="EMBL" id="JAEPLN010000001">
    <property type="protein sequence ID" value="MBO6971831.1"/>
    <property type="molecule type" value="Genomic_DNA"/>
</dbReference>
<evidence type="ECO:0000313" key="13">
    <source>
        <dbReference type="EMBL" id="MBO6971831.1"/>
    </source>
</evidence>
<dbReference type="Pfam" id="PF13537">
    <property type="entry name" value="GATase_7"/>
    <property type="match status" value="1"/>
</dbReference>
<dbReference type="InterPro" id="IPR001962">
    <property type="entry name" value="Asn_synthase"/>
</dbReference>
<evidence type="ECO:0000256" key="11">
    <source>
        <dbReference type="PIRSR" id="PIRSR001589-3"/>
    </source>
</evidence>
<feature type="domain" description="Glutamine amidotransferase type-2" evidence="12">
    <location>
        <begin position="2"/>
        <end position="214"/>
    </location>
</feature>
<comment type="pathway">
    <text evidence="1">Amino-acid biosynthesis; L-asparagine biosynthesis; L-asparagine from L-aspartate (L-Gln route): step 1/1.</text>
</comment>
<feature type="site" description="Important for beta-aspartyl-AMP intermediate formation" evidence="11">
    <location>
        <position position="353"/>
    </location>
</feature>
<dbReference type="PANTHER" id="PTHR43284:SF1">
    <property type="entry name" value="ASPARAGINE SYNTHETASE"/>
    <property type="match status" value="1"/>
</dbReference>
<proteinExistence type="inferred from homology"/>
<dbReference type="PANTHER" id="PTHR43284">
    <property type="entry name" value="ASPARAGINE SYNTHETASE (GLUTAMINE-HYDROLYZING)"/>
    <property type="match status" value="1"/>
</dbReference>
<gene>
    <name evidence="13" type="ORF">JJ842_07895</name>
</gene>
<evidence type="ECO:0000256" key="10">
    <source>
        <dbReference type="PIRSR" id="PIRSR001589-2"/>
    </source>
</evidence>
<dbReference type="CDD" id="cd00712">
    <property type="entry name" value="AsnB"/>
    <property type="match status" value="1"/>
</dbReference>
<evidence type="ECO:0000256" key="3">
    <source>
        <dbReference type="ARBA" id="ARBA00012737"/>
    </source>
</evidence>
<sequence length="523" mass="60989">MCGFFIVLNLKNHSDNKQIDYDFAKKCSGQIAYRGPDQTNEYISDNGSFFSHHRLSIIDLSNRSSQPHLSKNKQNIICFNGEIYNYKELRSDLLTEDISGDTELISEVFSRKSDPLDLLEKFDGMFAFCSYDLSSKNYYLVRDPVGIKPLYYRFFQDQLIASSEAYPIAMWCHEKIDPISEEEIRIFRRPTPGFSFFEGVKELLPGNFLTGTYNSKPKRWKNSFFKNSYNNFSYQKIKKIIKNSIELNTVSDVPISGFQSGGIDSTIVTKYAKPSHLYSVGFKHDNEFFTAKKVADLSQIKITCLEIIANSYNELALEYINKKKEPISVPNEVLIYALCKKLGDKRKVFLTGEGADEIFFGYDKIFRWAYKYGEISSEKIFINIFLEKYAYSNSKNIPQRFLEYISNILKDNNLALDFIEDFFLNFHLPGLLMRVDKSSMAAGKEARVPFCSKLLIDFMYRQPYKRRISKNYSKIPLRKILKDSEYSFVNQIPKIGFRTLLPNMNKKDMYIYINDLYYKNKNL</sequence>
<evidence type="ECO:0000313" key="14">
    <source>
        <dbReference type="Proteomes" id="UP000668060"/>
    </source>
</evidence>
<evidence type="ECO:0000256" key="4">
    <source>
        <dbReference type="ARBA" id="ARBA00022741"/>
    </source>
</evidence>
<evidence type="ECO:0000256" key="8">
    <source>
        <dbReference type="ARBA" id="ARBA00048741"/>
    </source>
</evidence>
<comment type="similarity">
    <text evidence="2">Belongs to the asparagine synthetase family.</text>
</comment>
<keyword evidence="9" id="KW-0028">Amino-acid biosynthesis</keyword>
<evidence type="ECO:0000256" key="5">
    <source>
        <dbReference type="ARBA" id="ARBA00022840"/>
    </source>
</evidence>
<feature type="binding site" evidence="10">
    <location>
        <position position="280"/>
    </location>
    <ligand>
        <name>ATP</name>
        <dbReference type="ChEBI" id="CHEBI:30616"/>
    </ligand>
</feature>
<dbReference type="InterPro" id="IPR033738">
    <property type="entry name" value="AsnB_N"/>
</dbReference>
<dbReference type="CDD" id="cd01991">
    <property type="entry name" value="Asn_synthase_B_C"/>
    <property type="match status" value="1"/>
</dbReference>
<dbReference type="InterPro" id="IPR017932">
    <property type="entry name" value="GATase_2_dom"/>
</dbReference>
<feature type="binding site" evidence="10">
    <location>
        <position position="101"/>
    </location>
    <ligand>
        <name>L-glutamine</name>
        <dbReference type="ChEBI" id="CHEBI:58359"/>
    </ligand>
</feature>
<reference evidence="13" key="1">
    <citation type="journal article" date="2021" name="Front. Mar. Sci.">
        <title>Genomes of Diverse Isolates of Prochlorococcus High-Light-Adapted Clade II in the Western Pacific Ocean.</title>
        <authorList>
            <person name="Yan W."/>
            <person name="Feng X."/>
            <person name="Zhang W."/>
            <person name="Nawaz M.Z."/>
            <person name="Luo T."/>
            <person name="Zhang R."/>
            <person name="Jiao N."/>
        </authorList>
    </citation>
    <scope>NUCLEOTIDE SEQUENCE</scope>
    <source>
        <strain evidence="13">CUG1433</strain>
    </source>
</reference>
<organism evidence="13 14">
    <name type="scientific">Prochlorococcus marinus CUG1433</name>
    <dbReference type="NCBI Taxonomy" id="2774506"/>
    <lineage>
        <taxon>Bacteria</taxon>
        <taxon>Bacillati</taxon>
        <taxon>Cyanobacteriota</taxon>
        <taxon>Cyanophyceae</taxon>
        <taxon>Synechococcales</taxon>
        <taxon>Prochlorococcaceae</taxon>
        <taxon>Prochlorococcus</taxon>
    </lineage>
</organism>
<name>A0A9D9BWD7_PROMR</name>
<evidence type="ECO:0000256" key="7">
    <source>
        <dbReference type="ARBA" id="ARBA00022962"/>
    </source>
</evidence>